<gene>
    <name evidence="1" type="ORF">R1flu_003664</name>
</gene>
<dbReference type="EMBL" id="JBHFFA010000006">
    <property type="protein sequence ID" value="KAL2623459.1"/>
    <property type="molecule type" value="Genomic_DNA"/>
</dbReference>
<organism evidence="1 2">
    <name type="scientific">Riccia fluitans</name>
    <dbReference type="NCBI Taxonomy" id="41844"/>
    <lineage>
        <taxon>Eukaryota</taxon>
        <taxon>Viridiplantae</taxon>
        <taxon>Streptophyta</taxon>
        <taxon>Embryophyta</taxon>
        <taxon>Marchantiophyta</taxon>
        <taxon>Marchantiopsida</taxon>
        <taxon>Marchantiidae</taxon>
        <taxon>Marchantiales</taxon>
        <taxon>Ricciaceae</taxon>
        <taxon>Riccia</taxon>
    </lineage>
</organism>
<evidence type="ECO:0000313" key="1">
    <source>
        <dbReference type="EMBL" id="KAL2623459.1"/>
    </source>
</evidence>
<dbReference type="AlphaFoldDB" id="A0ABD1Y9L8"/>
<reference evidence="1 2" key="1">
    <citation type="submission" date="2024-09" db="EMBL/GenBank/DDBJ databases">
        <title>Chromosome-scale assembly of Riccia fluitans.</title>
        <authorList>
            <person name="Paukszto L."/>
            <person name="Sawicki J."/>
            <person name="Karawczyk K."/>
            <person name="Piernik-Szablinska J."/>
            <person name="Szczecinska M."/>
            <person name="Mazdziarz M."/>
        </authorList>
    </citation>
    <scope>NUCLEOTIDE SEQUENCE [LARGE SCALE GENOMIC DNA]</scope>
    <source>
        <strain evidence="1">Rf_01</strain>
        <tissue evidence="1">Aerial parts of the thallus</tissue>
    </source>
</reference>
<accession>A0ABD1Y9L8</accession>
<comment type="caution">
    <text evidence="1">The sequence shown here is derived from an EMBL/GenBank/DDBJ whole genome shotgun (WGS) entry which is preliminary data.</text>
</comment>
<proteinExistence type="predicted"/>
<dbReference type="Proteomes" id="UP001605036">
    <property type="component" value="Unassembled WGS sequence"/>
</dbReference>
<evidence type="ECO:0000313" key="2">
    <source>
        <dbReference type="Proteomes" id="UP001605036"/>
    </source>
</evidence>
<sequence length="93" mass="10318">MSRSVGVFLLARRSSPTNTRVDSLGAVPLPAYIRATEQCNQRVPPVFEDSFDANPNLLTNGVVIIRNLNSASLLFLEPRFGKDCLSISQVLWR</sequence>
<protein>
    <submittedName>
        <fullName evidence="1">Uncharacterized protein</fullName>
    </submittedName>
</protein>
<name>A0ABD1Y9L8_9MARC</name>
<keyword evidence="2" id="KW-1185">Reference proteome</keyword>